<name>A0ABZ0E909_9BURK</name>
<organism evidence="2 3">
    <name type="scientific">Paraburkholderia kirstenboschensis</name>
    <dbReference type="NCBI Taxonomy" id="1245436"/>
    <lineage>
        <taxon>Bacteria</taxon>
        <taxon>Pseudomonadati</taxon>
        <taxon>Pseudomonadota</taxon>
        <taxon>Betaproteobacteria</taxon>
        <taxon>Burkholderiales</taxon>
        <taxon>Burkholderiaceae</taxon>
        <taxon>Paraburkholderia</taxon>
    </lineage>
</organism>
<keyword evidence="3" id="KW-1185">Reference proteome</keyword>
<dbReference type="Proteomes" id="UP001302652">
    <property type="component" value="Chromosome 3"/>
</dbReference>
<dbReference type="RefSeq" id="WP_317015357.1">
    <property type="nucleotide sequence ID" value="NZ_CP136511.1"/>
</dbReference>
<gene>
    <name evidence="2" type="ORF">RW095_07045</name>
</gene>
<evidence type="ECO:0000256" key="1">
    <source>
        <dbReference type="SAM" id="MobiDB-lite"/>
    </source>
</evidence>
<protein>
    <submittedName>
        <fullName evidence="2">Uncharacterized protein</fullName>
    </submittedName>
</protein>
<proteinExistence type="predicted"/>
<feature type="region of interest" description="Disordered" evidence="1">
    <location>
        <begin position="95"/>
        <end position="115"/>
    </location>
</feature>
<sequence length="140" mass="15299">MRQTKDGGEDSQLNVDHKGTTIPSRARRRIDAFLCVFSTVRAVHHHQAPATTGTVGLFSRVYEIETASNGSTKISHKTTIDAAASTDVTTLRDSHFQQPVEAGSPNVTPMNRDSSKNGDWILQCRSQQRIGSLHIGSPFP</sequence>
<accession>A0ABZ0E909</accession>
<evidence type="ECO:0000313" key="2">
    <source>
        <dbReference type="EMBL" id="WOD13723.1"/>
    </source>
</evidence>
<evidence type="ECO:0000313" key="3">
    <source>
        <dbReference type="Proteomes" id="UP001302652"/>
    </source>
</evidence>
<reference evidence="2 3" key="1">
    <citation type="submission" date="2023-10" db="EMBL/GenBank/DDBJ databases">
        <title>Surface-active antibiotics is a multifunctional adaptation for post-fire microbes.</title>
        <authorList>
            <person name="Liu M.D."/>
            <person name="Du Y."/>
            <person name="Koupaei S.K."/>
            <person name="Kim N.R."/>
            <person name="Zhang W."/>
            <person name="Traxler M.F."/>
        </authorList>
    </citation>
    <scope>NUCLEOTIDE SEQUENCE [LARGE SCALE GENOMIC DNA]</scope>
    <source>
        <strain evidence="2 3">F3</strain>
    </source>
</reference>
<feature type="region of interest" description="Disordered" evidence="1">
    <location>
        <begin position="1"/>
        <end position="21"/>
    </location>
</feature>
<dbReference type="EMBL" id="CP136511">
    <property type="protein sequence ID" value="WOD13723.1"/>
    <property type="molecule type" value="Genomic_DNA"/>
</dbReference>